<dbReference type="SUPFAM" id="SSF54001">
    <property type="entry name" value="Cysteine proteinases"/>
    <property type="match status" value="1"/>
</dbReference>
<feature type="domain" description="Ubiquitin-like protease family profile" evidence="4">
    <location>
        <begin position="275"/>
        <end position="440"/>
    </location>
</feature>
<evidence type="ECO:0000313" key="5">
    <source>
        <dbReference type="EMBL" id="WOG95172.1"/>
    </source>
</evidence>
<dbReference type="InterPro" id="IPR038765">
    <property type="entry name" value="Papain-like_cys_pep_sf"/>
</dbReference>
<evidence type="ECO:0000256" key="2">
    <source>
        <dbReference type="ARBA" id="ARBA00022670"/>
    </source>
</evidence>
<evidence type="ECO:0000259" key="4">
    <source>
        <dbReference type="PROSITE" id="PS50600"/>
    </source>
</evidence>
<name>A0AAF0WSX0_DAUCS</name>
<sequence>MSEQTSKIIEERDAFWAKEMEKLKAALCGKDIRLDGSPLINSQQGSCSKGGSAALRKDLDLNEGPRKKLKLTGDCVDEVEEEDHAVGNTTQLGEEMVKENNQEVEKSVTVVDEQLEVRGLKNDSERKLAVGSPTNFVAYGIVDTISDVLHGKPLEKENARVSITRVIQGAAKIPFPIGDEIMTVEQACGTFIAWPRDLILEEDSGALVNPNVKVNTKNAGKKSKKLNKPDAMVEMAADSPPILKRLLDWGKDALDDDRTISFPLCEKAFGSNKKKVLYLTDVQALCCGGEISGSIICMCIHVLENYLEKDKMTDMVTFVDPGIIGAIGCGSVAERARSLSARFKNAKKGQYFLLPYHHVNHWALTVVNPEAQTVCHMDPLKRRIASEEWIELVDNGIKLYKESVRKILKKKIVWENMAGVPVQTGTKDCGLFVMRYMKEICEDKDLNFASKWLRRKNLAYSVSDINEIKVEWANFFMKHHAR</sequence>
<dbReference type="AlphaFoldDB" id="A0AAF0WSX0"/>
<dbReference type="InterPro" id="IPR003653">
    <property type="entry name" value="Peptidase_C48_C"/>
</dbReference>
<dbReference type="GO" id="GO:0006508">
    <property type="term" value="P:proteolysis"/>
    <property type="evidence" value="ECO:0007669"/>
    <property type="project" value="UniProtKB-KW"/>
</dbReference>
<dbReference type="PANTHER" id="PTHR33018:SF34">
    <property type="entry name" value="OS02G0472350 PROTEIN"/>
    <property type="match status" value="1"/>
</dbReference>
<organism evidence="5 6">
    <name type="scientific">Daucus carota subsp. sativus</name>
    <name type="common">Carrot</name>
    <dbReference type="NCBI Taxonomy" id="79200"/>
    <lineage>
        <taxon>Eukaryota</taxon>
        <taxon>Viridiplantae</taxon>
        <taxon>Streptophyta</taxon>
        <taxon>Embryophyta</taxon>
        <taxon>Tracheophyta</taxon>
        <taxon>Spermatophyta</taxon>
        <taxon>Magnoliopsida</taxon>
        <taxon>eudicotyledons</taxon>
        <taxon>Gunneridae</taxon>
        <taxon>Pentapetalae</taxon>
        <taxon>asterids</taxon>
        <taxon>campanulids</taxon>
        <taxon>Apiales</taxon>
        <taxon>Apiaceae</taxon>
        <taxon>Apioideae</taxon>
        <taxon>Scandiceae</taxon>
        <taxon>Daucinae</taxon>
        <taxon>Daucus</taxon>
        <taxon>Daucus sect. Daucus</taxon>
    </lineage>
</organism>
<dbReference type="Pfam" id="PF26133">
    <property type="entry name" value="DUF8039"/>
    <property type="match status" value="1"/>
</dbReference>
<dbReference type="PROSITE" id="PS50600">
    <property type="entry name" value="ULP_PROTEASE"/>
    <property type="match status" value="1"/>
</dbReference>
<dbReference type="Proteomes" id="UP000077755">
    <property type="component" value="Chromosome 4"/>
</dbReference>
<accession>A0AAF0WSX0</accession>
<dbReference type="EMBL" id="CP093346">
    <property type="protein sequence ID" value="WOG95172.1"/>
    <property type="molecule type" value="Genomic_DNA"/>
</dbReference>
<evidence type="ECO:0000256" key="1">
    <source>
        <dbReference type="ARBA" id="ARBA00005234"/>
    </source>
</evidence>
<evidence type="ECO:0000313" key="6">
    <source>
        <dbReference type="Proteomes" id="UP000077755"/>
    </source>
</evidence>
<keyword evidence="3" id="KW-0378">Hydrolase</keyword>
<reference evidence="5" key="1">
    <citation type="journal article" date="2016" name="Nat. Genet.">
        <title>A high-quality carrot genome assembly provides new insights into carotenoid accumulation and asterid genome evolution.</title>
        <authorList>
            <person name="Iorizzo M."/>
            <person name="Ellison S."/>
            <person name="Senalik D."/>
            <person name="Zeng P."/>
            <person name="Satapoomin P."/>
            <person name="Huang J."/>
            <person name="Bowman M."/>
            <person name="Iovene M."/>
            <person name="Sanseverino W."/>
            <person name="Cavagnaro P."/>
            <person name="Yildiz M."/>
            <person name="Macko-Podgorni A."/>
            <person name="Moranska E."/>
            <person name="Grzebelus E."/>
            <person name="Grzebelus D."/>
            <person name="Ashrafi H."/>
            <person name="Zheng Z."/>
            <person name="Cheng S."/>
            <person name="Spooner D."/>
            <person name="Van Deynze A."/>
            <person name="Simon P."/>
        </authorList>
    </citation>
    <scope>NUCLEOTIDE SEQUENCE</scope>
    <source>
        <tissue evidence="5">Leaf</tissue>
    </source>
</reference>
<reference evidence="5" key="2">
    <citation type="submission" date="2022-03" db="EMBL/GenBank/DDBJ databases">
        <title>Draft title - Genomic analysis of global carrot germplasm unveils the trajectory of domestication and the origin of high carotenoid orange carrot.</title>
        <authorList>
            <person name="Iorizzo M."/>
            <person name="Ellison S."/>
            <person name="Senalik D."/>
            <person name="Macko-Podgorni A."/>
            <person name="Grzebelus D."/>
            <person name="Bostan H."/>
            <person name="Rolling W."/>
            <person name="Curaba J."/>
            <person name="Simon P."/>
        </authorList>
    </citation>
    <scope>NUCLEOTIDE SEQUENCE</scope>
    <source>
        <tissue evidence="5">Leaf</tissue>
    </source>
</reference>
<proteinExistence type="inferred from homology"/>
<dbReference type="Gene3D" id="3.40.395.10">
    <property type="entry name" value="Adenoviral Proteinase, Chain A"/>
    <property type="match status" value="1"/>
</dbReference>
<comment type="similarity">
    <text evidence="1">Belongs to the peptidase C48 family.</text>
</comment>
<dbReference type="Pfam" id="PF02902">
    <property type="entry name" value="Peptidase_C48"/>
    <property type="match status" value="1"/>
</dbReference>
<protein>
    <recommendedName>
        <fullName evidence="4">Ubiquitin-like protease family profile domain-containing protein</fullName>
    </recommendedName>
</protein>
<dbReference type="PANTHER" id="PTHR33018">
    <property type="entry name" value="OS10G0338966 PROTEIN-RELATED"/>
    <property type="match status" value="1"/>
</dbReference>
<dbReference type="InterPro" id="IPR058352">
    <property type="entry name" value="DUF8039"/>
</dbReference>
<keyword evidence="2" id="KW-0645">Protease</keyword>
<dbReference type="GO" id="GO:0008234">
    <property type="term" value="F:cysteine-type peptidase activity"/>
    <property type="evidence" value="ECO:0007669"/>
    <property type="project" value="InterPro"/>
</dbReference>
<keyword evidence="6" id="KW-1185">Reference proteome</keyword>
<gene>
    <name evidence="5" type="ORF">DCAR_0414475</name>
</gene>
<evidence type="ECO:0000256" key="3">
    <source>
        <dbReference type="ARBA" id="ARBA00022801"/>
    </source>
</evidence>